<dbReference type="Proteomes" id="UP000580839">
    <property type="component" value="Unassembled WGS sequence"/>
</dbReference>
<organism evidence="2 3">
    <name type="scientific">Eiseniibacteriota bacterium</name>
    <dbReference type="NCBI Taxonomy" id="2212470"/>
    <lineage>
        <taxon>Bacteria</taxon>
        <taxon>Candidatus Eiseniibacteriota</taxon>
    </lineage>
</organism>
<feature type="transmembrane region" description="Helical" evidence="1">
    <location>
        <begin position="36"/>
        <end position="55"/>
    </location>
</feature>
<gene>
    <name evidence="2" type="ORF">HOP12_09695</name>
</gene>
<feature type="transmembrane region" description="Helical" evidence="1">
    <location>
        <begin position="6"/>
        <end position="24"/>
    </location>
</feature>
<proteinExistence type="predicted"/>
<comment type="caution">
    <text evidence="2">The sequence shown here is derived from an EMBL/GenBank/DDBJ whole genome shotgun (WGS) entry which is preliminary data.</text>
</comment>
<evidence type="ECO:0000313" key="3">
    <source>
        <dbReference type="Proteomes" id="UP000580839"/>
    </source>
</evidence>
<keyword evidence="1" id="KW-1133">Transmembrane helix</keyword>
<keyword evidence="1" id="KW-0812">Transmembrane</keyword>
<evidence type="ECO:0000313" key="2">
    <source>
        <dbReference type="EMBL" id="NOT34429.1"/>
    </source>
</evidence>
<keyword evidence="1" id="KW-0472">Membrane</keyword>
<sequence>MQNESLDFHIVGAIIFTLLAHLHSTSHTKDQRFVRWVALCSVCGVALLLTLRHVGAI</sequence>
<dbReference type="AlphaFoldDB" id="A0A849SZB6"/>
<reference evidence="2 3" key="1">
    <citation type="submission" date="2020-04" db="EMBL/GenBank/DDBJ databases">
        <title>Metagenomic profiling of ammonia- and methane-oxidizing microorganisms in a Dutch drinking water treatment plant.</title>
        <authorList>
            <person name="Poghosyan L."/>
            <person name="Leucker S."/>
        </authorList>
    </citation>
    <scope>NUCLEOTIDE SEQUENCE [LARGE SCALE GENOMIC DNA]</scope>
    <source>
        <strain evidence="2">S-RSF-IL-03</strain>
    </source>
</reference>
<dbReference type="EMBL" id="JABFRW010000120">
    <property type="protein sequence ID" value="NOT34429.1"/>
    <property type="molecule type" value="Genomic_DNA"/>
</dbReference>
<accession>A0A849SZB6</accession>
<name>A0A849SZB6_UNCEI</name>
<protein>
    <submittedName>
        <fullName evidence="2">Uncharacterized protein</fullName>
    </submittedName>
</protein>
<evidence type="ECO:0000256" key="1">
    <source>
        <dbReference type="SAM" id="Phobius"/>
    </source>
</evidence>